<feature type="domain" description="Aminoacyl-transfer RNA synthetases class-II family profile" evidence="10">
    <location>
        <begin position="151"/>
        <end position="470"/>
    </location>
</feature>
<dbReference type="InterPro" id="IPR045864">
    <property type="entry name" value="aa-tRNA-synth_II/BPL/LPL"/>
</dbReference>
<dbReference type="SUPFAM" id="SSF55681">
    <property type="entry name" value="Class II aaRS and biotin synthetases"/>
    <property type="match status" value="1"/>
</dbReference>
<evidence type="ECO:0000256" key="5">
    <source>
        <dbReference type="ARBA" id="ARBA00022840"/>
    </source>
</evidence>
<evidence type="ECO:0000256" key="7">
    <source>
        <dbReference type="ARBA" id="ARBA00023146"/>
    </source>
</evidence>
<dbReference type="GeneID" id="28723873"/>
<dbReference type="PANTHER" id="PTHR22594">
    <property type="entry name" value="ASPARTYL/LYSYL-TRNA SYNTHETASE"/>
    <property type="match status" value="1"/>
</dbReference>
<dbReference type="GO" id="GO:0004816">
    <property type="term" value="F:asparagine-tRNA ligase activity"/>
    <property type="evidence" value="ECO:0007669"/>
    <property type="project" value="UniProtKB-EC"/>
</dbReference>
<evidence type="ECO:0000256" key="1">
    <source>
        <dbReference type="ARBA" id="ARBA00008226"/>
    </source>
</evidence>
<evidence type="ECO:0000256" key="8">
    <source>
        <dbReference type="ARBA" id="ARBA00029886"/>
    </source>
</evidence>
<comment type="similarity">
    <text evidence="1">Belongs to the class-II aminoacyl-tRNA synthetase family.</text>
</comment>
<dbReference type="InterPro" id="IPR012340">
    <property type="entry name" value="NA-bd_OB-fold"/>
</dbReference>
<evidence type="ECO:0000256" key="2">
    <source>
        <dbReference type="ARBA" id="ARBA00012816"/>
    </source>
</evidence>
<reference evidence="11 12" key="1">
    <citation type="submission" date="2016-01" db="EMBL/GenBank/DDBJ databases">
        <title>Genome sequence of the yeast Holleya sinecauda.</title>
        <authorList>
            <person name="Dietrich F.S."/>
        </authorList>
    </citation>
    <scope>NUCLEOTIDE SEQUENCE [LARGE SCALE GENOMIC DNA]</scope>
    <source>
        <strain evidence="11 12">ATCC 58844</strain>
    </source>
</reference>
<dbReference type="RefSeq" id="XP_017987615.1">
    <property type="nucleotide sequence ID" value="XM_018131807.1"/>
</dbReference>
<dbReference type="Pfam" id="PF01336">
    <property type="entry name" value="tRNA_anti-codon"/>
    <property type="match status" value="1"/>
</dbReference>
<dbReference type="NCBIfam" id="TIGR00457">
    <property type="entry name" value="asnS"/>
    <property type="match status" value="1"/>
</dbReference>
<name>A0A0X8HSH5_9SACH</name>
<dbReference type="OrthoDB" id="43906at2759"/>
<dbReference type="GO" id="GO:0005524">
    <property type="term" value="F:ATP binding"/>
    <property type="evidence" value="ECO:0007669"/>
    <property type="project" value="UniProtKB-KW"/>
</dbReference>
<keyword evidence="4" id="KW-0547">Nucleotide-binding</keyword>
<organism evidence="11 12">
    <name type="scientific">Eremothecium sinecaudum</name>
    <dbReference type="NCBI Taxonomy" id="45286"/>
    <lineage>
        <taxon>Eukaryota</taxon>
        <taxon>Fungi</taxon>
        <taxon>Dikarya</taxon>
        <taxon>Ascomycota</taxon>
        <taxon>Saccharomycotina</taxon>
        <taxon>Saccharomycetes</taxon>
        <taxon>Saccharomycetales</taxon>
        <taxon>Saccharomycetaceae</taxon>
        <taxon>Eremothecium</taxon>
    </lineage>
</organism>
<evidence type="ECO:0000259" key="10">
    <source>
        <dbReference type="PROSITE" id="PS50862"/>
    </source>
</evidence>
<accession>A0A0X8HSH5</accession>
<evidence type="ECO:0000256" key="3">
    <source>
        <dbReference type="ARBA" id="ARBA00022598"/>
    </source>
</evidence>
<dbReference type="AlphaFoldDB" id="A0A0X8HSH5"/>
<dbReference type="NCBIfam" id="NF003037">
    <property type="entry name" value="PRK03932.1"/>
    <property type="match status" value="1"/>
</dbReference>
<dbReference type="PRINTS" id="PR01042">
    <property type="entry name" value="TRNASYNTHASP"/>
</dbReference>
<dbReference type="Gene3D" id="2.40.50.140">
    <property type="entry name" value="Nucleic acid-binding proteins"/>
    <property type="match status" value="1"/>
</dbReference>
<dbReference type="InterPro" id="IPR004364">
    <property type="entry name" value="Aa-tRNA-synt_II"/>
</dbReference>
<dbReference type="Pfam" id="PF00152">
    <property type="entry name" value="tRNA-synt_2"/>
    <property type="match status" value="1"/>
</dbReference>
<dbReference type="GO" id="GO:0006421">
    <property type="term" value="P:asparaginyl-tRNA aminoacylation"/>
    <property type="evidence" value="ECO:0007669"/>
    <property type="project" value="InterPro"/>
</dbReference>
<evidence type="ECO:0000256" key="9">
    <source>
        <dbReference type="ARBA" id="ARBA00068798"/>
    </source>
</evidence>
<dbReference type="PANTHER" id="PTHR22594:SF34">
    <property type="entry name" value="ASPARAGINE--TRNA LIGASE, MITOCHONDRIAL-RELATED"/>
    <property type="match status" value="1"/>
</dbReference>
<dbReference type="InterPro" id="IPR004522">
    <property type="entry name" value="Asn-tRNA-ligase"/>
</dbReference>
<sequence length="481" mass="55069">MLRLQRYYSSKAGVLTTIRDLLQIKDAPQGKIEIKGWIKSIRRLKKVSFIDLHDGTTSAPLNIVLPNVGEEEGTIASQRLKVGQSLKIENATLCLTPTREQPFELSCSRNDISVLGDVTSEYPLQKKYTSLAQLRRLPLWKHRTTYFGGLMRIRSHVETKLNSILAKEGLFKVQPPILTSSDCEGGGQLFNVEANALRNSKDKNAEKYFGKDAYLSVSTQLHLEILAHALSKVWTLTPCFRAEESDTNRHLAEFWMLEVEMCNIETTQQLTDFIQLITKRIAASLIENQENLLPKMRPEKGADERQVVIERWNKLLDDKWHKITYTDAIKVLQHRHAEKKFETEPLWGVALKSEHEKWLAGEHFQGPVFVTDYPKQTKAFYMKQNPDGETVACFDLLVPDMGEIVGGSVREDDYDKLISEMKLRKMDIEALQWYTELRRQGSMPHGGFGIGIERLVSWLYGAQNIRDAIPFHRTAKTVIEL</sequence>
<evidence type="ECO:0000256" key="6">
    <source>
        <dbReference type="ARBA" id="ARBA00022917"/>
    </source>
</evidence>
<dbReference type="FunFam" id="3.30.930.10:FF:000016">
    <property type="entry name" value="Asparagine--tRNA ligase"/>
    <property type="match status" value="1"/>
</dbReference>
<evidence type="ECO:0000313" key="11">
    <source>
        <dbReference type="EMBL" id="AMD20619.1"/>
    </source>
</evidence>
<evidence type="ECO:0000313" key="12">
    <source>
        <dbReference type="Proteomes" id="UP000243052"/>
    </source>
</evidence>
<evidence type="ECO:0000256" key="4">
    <source>
        <dbReference type="ARBA" id="ARBA00022741"/>
    </source>
</evidence>
<dbReference type="GO" id="GO:0005739">
    <property type="term" value="C:mitochondrion"/>
    <property type="evidence" value="ECO:0007669"/>
    <property type="project" value="TreeGrafter"/>
</dbReference>
<protein>
    <recommendedName>
        <fullName evidence="9">Asparagine--tRNA ligase, mitochondrial</fullName>
        <ecNumber evidence="2">6.1.1.22</ecNumber>
    </recommendedName>
    <alternativeName>
        <fullName evidence="8">Asparaginyl-tRNA synthetase</fullName>
    </alternativeName>
</protein>
<dbReference type="EMBL" id="CP014244">
    <property type="protein sequence ID" value="AMD20619.1"/>
    <property type="molecule type" value="Genomic_DNA"/>
</dbReference>
<dbReference type="GO" id="GO:0003676">
    <property type="term" value="F:nucleic acid binding"/>
    <property type="evidence" value="ECO:0007669"/>
    <property type="project" value="InterPro"/>
</dbReference>
<dbReference type="Proteomes" id="UP000243052">
    <property type="component" value="Chromosome iv"/>
</dbReference>
<dbReference type="Gene3D" id="3.30.930.10">
    <property type="entry name" value="Bira Bifunctional Protein, Domain 2"/>
    <property type="match status" value="1"/>
</dbReference>
<dbReference type="EC" id="6.1.1.22" evidence="2"/>
<dbReference type="InterPro" id="IPR006195">
    <property type="entry name" value="aa-tRNA-synth_II"/>
</dbReference>
<dbReference type="PROSITE" id="PS50862">
    <property type="entry name" value="AA_TRNA_LIGASE_II"/>
    <property type="match status" value="1"/>
</dbReference>
<dbReference type="InterPro" id="IPR004365">
    <property type="entry name" value="NA-bd_OB_tRNA"/>
</dbReference>
<keyword evidence="7" id="KW-0030">Aminoacyl-tRNA synthetase</keyword>
<keyword evidence="12" id="KW-1185">Reference proteome</keyword>
<dbReference type="CDD" id="cd04318">
    <property type="entry name" value="EcAsnRS_like_N"/>
    <property type="match status" value="1"/>
</dbReference>
<proteinExistence type="inferred from homology"/>
<gene>
    <name evidence="11" type="ORF">AW171_hschr42520</name>
</gene>
<keyword evidence="3" id="KW-0436">Ligase</keyword>
<keyword evidence="6" id="KW-0648">Protein biosynthesis</keyword>
<dbReference type="InterPro" id="IPR002312">
    <property type="entry name" value="Asp/Asn-tRNA-synth_IIb"/>
</dbReference>
<keyword evidence="5" id="KW-0067">ATP-binding</keyword>
<dbReference type="STRING" id="45286.A0A0X8HSH5"/>